<dbReference type="Proteomes" id="UP001177003">
    <property type="component" value="Chromosome 3"/>
</dbReference>
<organism evidence="2 3">
    <name type="scientific">Lactuca saligna</name>
    <name type="common">Willowleaf lettuce</name>
    <dbReference type="NCBI Taxonomy" id="75948"/>
    <lineage>
        <taxon>Eukaryota</taxon>
        <taxon>Viridiplantae</taxon>
        <taxon>Streptophyta</taxon>
        <taxon>Embryophyta</taxon>
        <taxon>Tracheophyta</taxon>
        <taxon>Spermatophyta</taxon>
        <taxon>Magnoliopsida</taxon>
        <taxon>eudicotyledons</taxon>
        <taxon>Gunneridae</taxon>
        <taxon>Pentapetalae</taxon>
        <taxon>asterids</taxon>
        <taxon>campanulids</taxon>
        <taxon>Asterales</taxon>
        <taxon>Asteraceae</taxon>
        <taxon>Cichorioideae</taxon>
        <taxon>Cichorieae</taxon>
        <taxon>Lactucinae</taxon>
        <taxon>Lactuca</taxon>
    </lineage>
</organism>
<evidence type="ECO:0000313" key="2">
    <source>
        <dbReference type="EMBL" id="CAI9277065.1"/>
    </source>
</evidence>
<name>A0AA35YN52_LACSI</name>
<evidence type="ECO:0000313" key="3">
    <source>
        <dbReference type="Proteomes" id="UP001177003"/>
    </source>
</evidence>
<gene>
    <name evidence="2" type="ORF">LSALG_LOCUS17011</name>
</gene>
<accession>A0AA35YN52</accession>
<evidence type="ECO:0000256" key="1">
    <source>
        <dbReference type="SAM" id="SignalP"/>
    </source>
</evidence>
<protein>
    <submittedName>
        <fullName evidence="2">Uncharacterized protein</fullName>
    </submittedName>
</protein>
<feature type="signal peptide" evidence="1">
    <location>
        <begin position="1"/>
        <end position="19"/>
    </location>
</feature>
<sequence>MSNPLITVLPTTLLVPSQAYETIVQDMSGCKIIAVKVTGAIETESFPNAMFKVAKGSGSQVHKFTFADLPCLNPYDWIMLYNYFKRWEMDVEITVVLRRKPFVQPKEASNGFEKLKLGKVYNEGWYVVFQARERNDAGFHKVCIILLDKHLYTTTFLEYILEMVHNFKGNSQGDKKMFF</sequence>
<feature type="chain" id="PRO_5041444668" evidence="1">
    <location>
        <begin position="20"/>
        <end position="179"/>
    </location>
</feature>
<dbReference type="EMBL" id="OX465079">
    <property type="protein sequence ID" value="CAI9277065.1"/>
    <property type="molecule type" value="Genomic_DNA"/>
</dbReference>
<reference evidence="2" key="1">
    <citation type="submission" date="2023-04" db="EMBL/GenBank/DDBJ databases">
        <authorList>
            <person name="Vijverberg K."/>
            <person name="Xiong W."/>
            <person name="Schranz E."/>
        </authorList>
    </citation>
    <scope>NUCLEOTIDE SEQUENCE</scope>
</reference>
<keyword evidence="1" id="KW-0732">Signal</keyword>
<dbReference type="AlphaFoldDB" id="A0AA35YN52"/>
<proteinExistence type="predicted"/>
<keyword evidence="3" id="KW-1185">Reference proteome</keyword>